<evidence type="ECO:0000256" key="3">
    <source>
        <dbReference type="ARBA" id="ARBA00022989"/>
    </source>
</evidence>
<name>A0ABU8XX68_9PROT</name>
<dbReference type="PROSITE" id="PS50076">
    <property type="entry name" value="DNAJ_2"/>
    <property type="match status" value="1"/>
</dbReference>
<evidence type="ECO:0000313" key="9">
    <source>
        <dbReference type="Proteomes" id="UP001375743"/>
    </source>
</evidence>
<keyword evidence="2 6" id="KW-0812">Transmembrane</keyword>
<dbReference type="InterPro" id="IPR001623">
    <property type="entry name" value="DnaJ_domain"/>
</dbReference>
<reference evidence="8 9" key="1">
    <citation type="submission" date="2024-01" db="EMBL/GenBank/DDBJ databases">
        <title>Multi-omics insights into the function and evolution of sodium benzoate biodegradation pathways in Benzoatithermus flavus gen. nov., sp. nov. from hot spring.</title>
        <authorList>
            <person name="Hu C.-J."/>
            <person name="Li W.-J."/>
        </authorList>
    </citation>
    <scope>NUCLEOTIDE SEQUENCE [LARGE SCALE GENOMIC DNA]</scope>
    <source>
        <strain evidence="8 9">SYSU G07066</strain>
    </source>
</reference>
<dbReference type="RefSeq" id="WP_418161656.1">
    <property type="nucleotide sequence ID" value="NZ_JBBLZC010000035.1"/>
</dbReference>
<comment type="caution">
    <text evidence="8">The sequence shown here is derived from an EMBL/GenBank/DDBJ whole genome shotgun (WGS) entry which is preliminary data.</text>
</comment>
<feature type="domain" description="J" evidence="7">
    <location>
        <begin position="186"/>
        <end position="239"/>
    </location>
</feature>
<organism evidence="8 9">
    <name type="scientific">Benzoatithermus flavus</name>
    <dbReference type="NCBI Taxonomy" id="3108223"/>
    <lineage>
        <taxon>Bacteria</taxon>
        <taxon>Pseudomonadati</taxon>
        <taxon>Pseudomonadota</taxon>
        <taxon>Alphaproteobacteria</taxon>
        <taxon>Geminicoccales</taxon>
        <taxon>Geminicoccaceae</taxon>
        <taxon>Benzoatithermus</taxon>
    </lineage>
</organism>
<dbReference type="Pfam" id="PF00226">
    <property type="entry name" value="DnaJ"/>
    <property type="match status" value="1"/>
</dbReference>
<feature type="transmembrane region" description="Helical" evidence="6">
    <location>
        <begin position="30"/>
        <end position="49"/>
    </location>
</feature>
<dbReference type="InterPro" id="IPR036869">
    <property type="entry name" value="J_dom_sf"/>
</dbReference>
<keyword evidence="4 6" id="KW-0472">Membrane</keyword>
<accession>A0ABU8XX68</accession>
<sequence>MLAYAALGLVTLGLVYLLGRWFATIPARDLALALKTFVAVFTALTSTGLVLTGRLGLALVTLAATVVAVRAVMQSRRGADPLGPAPGSGRISEVETDLLRMRLAHASGEVEGEVRAGPFAGRELGSLGLRDLLALLDEARREDPRSVPLLEAYLDRREPGWREAAEEAGRAGDDASPAPAAMDERTALEILGLEPGASEAEIRAAHRRLMARLHPDHGGSSYLASQINRARDYLLRPHR</sequence>
<dbReference type="Proteomes" id="UP001375743">
    <property type="component" value="Unassembled WGS sequence"/>
</dbReference>
<proteinExistence type="inferred from homology"/>
<evidence type="ECO:0000256" key="6">
    <source>
        <dbReference type="SAM" id="Phobius"/>
    </source>
</evidence>
<evidence type="ECO:0000313" key="8">
    <source>
        <dbReference type="EMBL" id="MEK0085807.1"/>
    </source>
</evidence>
<dbReference type="CDD" id="cd06257">
    <property type="entry name" value="DnaJ"/>
    <property type="match status" value="1"/>
</dbReference>
<evidence type="ECO:0000256" key="4">
    <source>
        <dbReference type="ARBA" id="ARBA00023136"/>
    </source>
</evidence>
<dbReference type="Gene3D" id="1.10.287.110">
    <property type="entry name" value="DnaJ domain"/>
    <property type="match status" value="1"/>
</dbReference>
<protein>
    <submittedName>
        <fullName evidence="8">DnaJ domain-containing protein</fullName>
    </submittedName>
</protein>
<evidence type="ECO:0000256" key="2">
    <source>
        <dbReference type="ARBA" id="ARBA00022692"/>
    </source>
</evidence>
<gene>
    <name evidence="8" type="ORF">U1T56_21850</name>
</gene>
<keyword evidence="3 6" id="KW-1133">Transmembrane helix</keyword>
<keyword evidence="9" id="KW-1185">Reference proteome</keyword>
<dbReference type="EMBL" id="JBBLZC010000035">
    <property type="protein sequence ID" value="MEK0085807.1"/>
    <property type="molecule type" value="Genomic_DNA"/>
</dbReference>
<evidence type="ECO:0000256" key="1">
    <source>
        <dbReference type="ARBA" id="ARBA00004167"/>
    </source>
</evidence>
<comment type="similarity">
    <text evidence="5">Belongs to the TIM14 family.</text>
</comment>
<dbReference type="PANTHER" id="PTHR12763:SF28">
    <property type="entry name" value="GEO10507P1-RELATED"/>
    <property type="match status" value="1"/>
</dbReference>
<dbReference type="SUPFAM" id="SSF46565">
    <property type="entry name" value="Chaperone J-domain"/>
    <property type="match status" value="1"/>
</dbReference>
<dbReference type="PANTHER" id="PTHR12763">
    <property type="match status" value="1"/>
</dbReference>
<comment type="subcellular location">
    <subcellularLocation>
        <location evidence="1">Membrane</location>
        <topology evidence="1">Single-pass membrane protein</topology>
    </subcellularLocation>
</comment>
<feature type="transmembrane region" description="Helical" evidence="6">
    <location>
        <begin position="6"/>
        <end position="23"/>
    </location>
</feature>
<evidence type="ECO:0000256" key="5">
    <source>
        <dbReference type="ARBA" id="ARBA00038105"/>
    </source>
</evidence>
<dbReference type="SMART" id="SM00271">
    <property type="entry name" value="DnaJ"/>
    <property type="match status" value="1"/>
</dbReference>
<evidence type="ECO:0000259" key="7">
    <source>
        <dbReference type="PROSITE" id="PS50076"/>
    </source>
</evidence>